<feature type="non-terminal residue" evidence="1">
    <location>
        <position position="81"/>
    </location>
</feature>
<name>D8QJ07_SCHCM</name>
<dbReference type="AlphaFoldDB" id="D8QJ07"/>
<keyword evidence="2" id="KW-1185">Reference proteome</keyword>
<dbReference type="RefSeq" id="XP_003027037.1">
    <property type="nucleotide sequence ID" value="XM_003026991.1"/>
</dbReference>
<evidence type="ECO:0000313" key="1">
    <source>
        <dbReference type="EMBL" id="EFI92134.1"/>
    </source>
</evidence>
<protein>
    <submittedName>
        <fullName evidence="1">Uncharacterized protein</fullName>
    </submittedName>
</protein>
<accession>D8QJ07</accession>
<dbReference type="GeneID" id="9593376"/>
<dbReference type="VEuPathDB" id="FungiDB:SCHCODRAFT_01340461"/>
<sequence length="81" mass="8820">MPAQFKVAGQNAVLPIALNTTMLPDVVLTAANMWLSRMKSIVRNSADRAIARSSRSPPLLPPQQDSQPTPHHALHFLLLVA</sequence>
<dbReference type="Proteomes" id="UP000007431">
    <property type="component" value="Unassembled WGS sequence"/>
</dbReference>
<dbReference type="HOGENOM" id="CLU_2575224_0_0_1"/>
<dbReference type="InParanoid" id="D8QJ07"/>
<evidence type="ECO:0000313" key="2">
    <source>
        <dbReference type="Proteomes" id="UP000007431"/>
    </source>
</evidence>
<proteinExistence type="predicted"/>
<organism evidence="2">
    <name type="scientific">Schizophyllum commune (strain H4-8 / FGSC 9210)</name>
    <name type="common">Split gill fungus</name>
    <dbReference type="NCBI Taxonomy" id="578458"/>
    <lineage>
        <taxon>Eukaryota</taxon>
        <taxon>Fungi</taxon>
        <taxon>Dikarya</taxon>
        <taxon>Basidiomycota</taxon>
        <taxon>Agaricomycotina</taxon>
        <taxon>Agaricomycetes</taxon>
        <taxon>Agaricomycetidae</taxon>
        <taxon>Agaricales</taxon>
        <taxon>Schizophyllaceae</taxon>
        <taxon>Schizophyllum</taxon>
    </lineage>
</organism>
<dbReference type="KEGG" id="scm:SCHCO_01340461"/>
<gene>
    <name evidence="1" type="ORF">SCHCODRAFT_113518</name>
</gene>
<reference evidence="1 2" key="1">
    <citation type="journal article" date="2010" name="Nat. Biotechnol.">
        <title>Genome sequence of the model mushroom Schizophyllum commune.</title>
        <authorList>
            <person name="Ohm R.A."/>
            <person name="de Jong J.F."/>
            <person name="Lugones L.G."/>
            <person name="Aerts A."/>
            <person name="Kothe E."/>
            <person name="Stajich J.E."/>
            <person name="de Vries R.P."/>
            <person name="Record E."/>
            <person name="Levasseur A."/>
            <person name="Baker S.E."/>
            <person name="Bartholomew K.A."/>
            <person name="Coutinho P.M."/>
            <person name="Erdmann S."/>
            <person name="Fowler T.J."/>
            <person name="Gathman A.C."/>
            <person name="Lombard V."/>
            <person name="Henrissat B."/>
            <person name="Knabe N."/>
            <person name="Kuees U."/>
            <person name="Lilly W.W."/>
            <person name="Lindquist E."/>
            <person name="Lucas S."/>
            <person name="Magnuson J.K."/>
            <person name="Piumi F."/>
            <person name="Raudaskoski M."/>
            <person name="Salamov A."/>
            <person name="Schmutz J."/>
            <person name="Schwarze F.W.M.R."/>
            <person name="vanKuyk P.A."/>
            <person name="Horton J.S."/>
            <person name="Grigoriev I.V."/>
            <person name="Woesten H.A.B."/>
        </authorList>
    </citation>
    <scope>NUCLEOTIDE SEQUENCE [LARGE SCALE GENOMIC DNA]</scope>
    <source>
        <strain evidence="2">H4-8 / FGSC 9210</strain>
    </source>
</reference>
<dbReference type="EMBL" id="GL377313">
    <property type="protein sequence ID" value="EFI92134.1"/>
    <property type="molecule type" value="Genomic_DNA"/>
</dbReference>